<evidence type="ECO:0000313" key="5">
    <source>
        <dbReference type="Proteomes" id="UP000270219"/>
    </source>
</evidence>
<dbReference type="EMBL" id="RCHR01000003">
    <property type="protein sequence ID" value="RLL45337.1"/>
    <property type="molecule type" value="Genomic_DNA"/>
</dbReference>
<dbReference type="InterPro" id="IPR007597">
    <property type="entry name" value="CheC"/>
</dbReference>
<keyword evidence="1" id="KW-0145">Chemotaxis</keyword>
<dbReference type="OrthoDB" id="9812187at2"/>
<keyword evidence="2" id="KW-0378">Hydrolase</keyword>
<dbReference type="AlphaFoldDB" id="A0A498D951"/>
<proteinExistence type="predicted"/>
<evidence type="ECO:0000259" key="3">
    <source>
        <dbReference type="Pfam" id="PF04509"/>
    </source>
</evidence>
<dbReference type="RefSeq" id="WP_121522923.1">
    <property type="nucleotide sequence ID" value="NZ_RCHR01000003.1"/>
</dbReference>
<dbReference type="CDD" id="cd17909">
    <property type="entry name" value="CheC_ClassI"/>
    <property type="match status" value="1"/>
</dbReference>
<dbReference type="Pfam" id="PF04509">
    <property type="entry name" value="CheC"/>
    <property type="match status" value="2"/>
</dbReference>
<sequence length="208" mass="22713">MVYSKLTSIEKDVLREIGNIGAGNAATSMSKLINKKVDMQVPSVNIVTYDEMMDLIGGPEELIVALFFQIKGEISGNVYFILSTKEAEELIRKVTNQSNFLLEDLHHNEWALSALQETGNIVTGAYLSALSDFTKLNMQPSIPFLSIDMAGALLTVGLLEISQTSDYAMIIDTTIRSESDSGIQGHFFLLPDPSSLSTIFQGLGIADE</sequence>
<organism evidence="4 5">
    <name type="scientific">Oceanobacillus piezotolerans</name>
    <dbReference type="NCBI Taxonomy" id="2448030"/>
    <lineage>
        <taxon>Bacteria</taxon>
        <taxon>Bacillati</taxon>
        <taxon>Bacillota</taxon>
        <taxon>Bacilli</taxon>
        <taxon>Bacillales</taxon>
        <taxon>Bacillaceae</taxon>
        <taxon>Oceanobacillus</taxon>
    </lineage>
</organism>
<dbReference type="PANTHER" id="PTHR43693">
    <property type="entry name" value="PROTEIN PHOSPHATASE CHEZ"/>
    <property type="match status" value="1"/>
</dbReference>
<dbReference type="GO" id="GO:0016787">
    <property type="term" value="F:hydrolase activity"/>
    <property type="evidence" value="ECO:0007669"/>
    <property type="project" value="UniProtKB-KW"/>
</dbReference>
<protein>
    <submittedName>
        <fullName evidence="4">Chemotaxis protein CheC</fullName>
    </submittedName>
</protein>
<evidence type="ECO:0000256" key="1">
    <source>
        <dbReference type="ARBA" id="ARBA00022500"/>
    </source>
</evidence>
<reference evidence="4 5" key="1">
    <citation type="submission" date="2018-10" db="EMBL/GenBank/DDBJ databases">
        <title>Oceanobacillus sp. YLB-02 draft genome.</title>
        <authorList>
            <person name="Yu L."/>
        </authorList>
    </citation>
    <scope>NUCLEOTIDE SEQUENCE [LARGE SCALE GENOMIC DNA]</scope>
    <source>
        <strain evidence="4 5">YLB-02</strain>
    </source>
</reference>
<dbReference type="InterPro" id="IPR028976">
    <property type="entry name" value="CheC-like_sf"/>
</dbReference>
<dbReference type="PANTHER" id="PTHR43693:SF1">
    <property type="entry name" value="PROTEIN PHOSPHATASE CHEZ"/>
    <property type="match status" value="1"/>
</dbReference>
<evidence type="ECO:0000313" key="4">
    <source>
        <dbReference type="EMBL" id="RLL45337.1"/>
    </source>
</evidence>
<accession>A0A498D951</accession>
<dbReference type="Proteomes" id="UP000270219">
    <property type="component" value="Unassembled WGS sequence"/>
</dbReference>
<evidence type="ECO:0000256" key="2">
    <source>
        <dbReference type="ARBA" id="ARBA00022801"/>
    </source>
</evidence>
<dbReference type="Gene3D" id="3.40.1550.10">
    <property type="entry name" value="CheC-like"/>
    <property type="match status" value="1"/>
</dbReference>
<comment type="caution">
    <text evidence="4">The sequence shown here is derived from an EMBL/GenBank/DDBJ whole genome shotgun (WGS) entry which is preliminary data.</text>
</comment>
<feature type="domain" description="CheC-like protein" evidence="3">
    <location>
        <begin position="111"/>
        <end position="146"/>
    </location>
</feature>
<keyword evidence="5" id="KW-1185">Reference proteome</keyword>
<dbReference type="GO" id="GO:0006935">
    <property type="term" value="P:chemotaxis"/>
    <property type="evidence" value="ECO:0007669"/>
    <property type="project" value="UniProtKB-KW"/>
</dbReference>
<dbReference type="SUPFAM" id="SSF103039">
    <property type="entry name" value="CheC-like"/>
    <property type="match status" value="1"/>
</dbReference>
<name>A0A498D951_9BACI</name>
<dbReference type="InterPro" id="IPR050992">
    <property type="entry name" value="CheZ_family_phosphatases"/>
</dbReference>
<feature type="domain" description="CheC-like protein" evidence="3">
    <location>
        <begin position="9"/>
        <end position="46"/>
    </location>
</feature>
<gene>
    <name evidence="4" type="ORF">D8M04_10815</name>
</gene>